<dbReference type="EMBL" id="QGGO01000007">
    <property type="protein sequence ID" value="PWK27392.1"/>
    <property type="molecule type" value="Genomic_DNA"/>
</dbReference>
<proteinExistence type="predicted"/>
<dbReference type="InterPro" id="IPR018841">
    <property type="entry name" value="DUF2442"/>
</dbReference>
<dbReference type="AlphaFoldDB" id="A0A316EAF6"/>
<accession>A0A316EAF6</accession>
<dbReference type="SUPFAM" id="SSF143880">
    <property type="entry name" value="NE0471 N-terminal domain-like"/>
    <property type="match status" value="1"/>
</dbReference>
<keyword evidence="2" id="KW-1185">Reference proteome</keyword>
<dbReference type="OrthoDB" id="9803723at2"/>
<dbReference type="Pfam" id="PF10387">
    <property type="entry name" value="DUF2442"/>
    <property type="match status" value="1"/>
</dbReference>
<evidence type="ECO:0000313" key="1">
    <source>
        <dbReference type="EMBL" id="PWK27392.1"/>
    </source>
</evidence>
<dbReference type="RefSeq" id="WP_109742466.1">
    <property type="nucleotide sequence ID" value="NZ_QGGO01000007.1"/>
</dbReference>
<sequence length="79" mass="9319">MNPRVKNVEANHDFTLKLTFDNNEVKSFDVKPYLEYGVFKELKDLSRFLTVKPFLGTVKWLNEQDFCPDTLYLESTNII</sequence>
<reference evidence="1 2" key="1">
    <citation type="submission" date="2018-05" db="EMBL/GenBank/DDBJ databases">
        <title>Genomic Encyclopedia of Archaeal and Bacterial Type Strains, Phase II (KMG-II): from individual species to whole genera.</title>
        <authorList>
            <person name="Goeker M."/>
        </authorList>
    </citation>
    <scope>NUCLEOTIDE SEQUENCE [LARGE SCALE GENOMIC DNA]</scope>
    <source>
        <strain evidence="1 2">DSM 22214</strain>
    </source>
</reference>
<gene>
    <name evidence="1" type="ORF">LV89_01705</name>
</gene>
<evidence type="ECO:0000313" key="2">
    <source>
        <dbReference type="Proteomes" id="UP000245489"/>
    </source>
</evidence>
<dbReference type="InterPro" id="IPR036782">
    <property type="entry name" value="NE0471-like_N"/>
</dbReference>
<organism evidence="1 2">
    <name type="scientific">Arcicella aurantiaca</name>
    <dbReference type="NCBI Taxonomy" id="591202"/>
    <lineage>
        <taxon>Bacteria</taxon>
        <taxon>Pseudomonadati</taxon>
        <taxon>Bacteroidota</taxon>
        <taxon>Cytophagia</taxon>
        <taxon>Cytophagales</taxon>
        <taxon>Flectobacillaceae</taxon>
        <taxon>Arcicella</taxon>
    </lineage>
</organism>
<dbReference type="Proteomes" id="UP000245489">
    <property type="component" value="Unassembled WGS sequence"/>
</dbReference>
<protein>
    <submittedName>
        <fullName evidence="1">Uncharacterized protein DUF2442</fullName>
    </submittedName>
</protein>
<comment type="caution">
    <text evidence="1">The sequence shown here is derived from an EMBL/GenBank/DDBJ whole genome shotgun (WGS) entry which is preliminary data.</text>
</comment>
<dbReference type="Gene3D" id="3.30.2020.10">
    <property type="entry name" value="NE0471-like N-terminal domain"/>
    <property type="match status" value="1"/>
</dbReference>
<name>A0A316EAF6_9BACT</name>